<protein>
    <submittedName>
        <fullName evidence="1">Uncharacterized protein</fullName>
    </submittedName>
</protein>
<accession>A0ACB7HY76</accession>
<evidence type="ECO:0000313" key="2">
    <source>
        <dbReference type="Proteomes" id="UP000091857"/>
    </source>
</evidence>
<evidence type="ECO:0000313" key="1">
    <source>
        <dbReference type="EMBL" id="KAG8657607.1"/>
    </source>
</evidence>
<sequence length="576" mass="66621">MCDTFKLWALLLFKNFSLAWGLESELQKIKENLKVIKPVLLDAEQQLSQNPWVEIWLENLKQVLYDAEDVVDDFEYEALRRKVTRKVRRFFSSPNPLAFHFKMGHKVKKIRERIDKIAALKSKHVIHKKREMTHSFIDASNVIGREEAKFTIIEMLLQFVDGENVTTLAKLVYNDQRRGPQKWLDLKSLLMGGSNGSRIVVTTRSNRVAEIMGTVSPHNLSLLHHQHLREGKQNPNFTRIRGEIVRKCKGVPLAVITLGSLLYSITDEHALHIVPFSKDYELVDIDLVYLWMANGLVQSSNENQEFEDVGLRYFKVLCSRCFFLDFSEYGGNVRCKMHELINDLALSITQNEYSMFIGSTQQFAKSVRHVSFPYPESLSKVVPKSLQNLDCMRTICCINERREGISSKYLRLQSLQDLLLFGCWNLKELPKDIKYMINLRLLWVTTHQKCFSMGGIGLKKLRRLAVSSCRSLISLPQSIKCLTALDSLCIEDCKNLDLRIEEGEDAQFSLHKLELRELPKLVDFPQWPIRGFTNTLKVLEVAYCDNLRELPNCLQNMASLQELRFIDCTKLNNNLL</sequence>
<organism evidence="1 2">
    <name type="scientific">Manihot esculenta</name>
    <name type="common">Cassava</name>
    <name type="synonym">Jatropha manihot</name>
    <dbReference type="NCBI Taxonomy" id="3983"/>
    <lineage>
        <taxon>Eukaryota</taxon>
        <taxon>Viridiplantae</taxon>
        <taxon>Streptophyta</taxon>
        <taxon>Embryophyta</taxon>
        <taxon>Tracheophyta</taxon>
        <taxon>Spermatophyta</taxon>
        <taxon>Magnoliopsida</taxon>
        <taxon>eudicotyledons</taxon>
        <taxon>Gunneridae</taxon>
        <taxon>Pentapetalae</taxon>
        <taxon>rosids</taxon>
        <taxon>fabids</taxon>
        <taxon>Malpighiales</taxon>
        <taxon>Euphorbiaceae</taxon>
        <taxon>Crotonoideae</taxon>
        <taxon>Manihoteae</taxon>
        <taxon>Manihot</taxon>
    </lineage>
</organism>
<dbReference type="Proteomes" id="UP000091857">
    <property type="component" value="Chromosome 3"/>
</dbReference>
<reference evidence="2" key="1">
    <citation type="journal article" date="2016" name="Nat. Biotechnol.">
        <title>Sequencing wild and cultivated cassava and related species reveals extensive interspecific hybridization and genetic diversity.</title>
        <authorList>
            <person name="Bredeson J.V."/>
            <person name="Lyons J.B."/>
            <person name="Prochnik S.E."/>
            <person name="Wu G.A."/>
            <person name="Ha C.M."/>
            <person name="Edsinger-Gonzales E."/>
            <person name="Grimwood J."/>
            <person name="Schmutz J."/>
            <person name="Rabbi I.Y."/>
            <person name="Egesi C."/>
            <person name="Nauluvula P."/>
            <person name="Lebot V."/>
            <person name="Ndunguru J."/>
            <person name="Mkamilo G."/>
            <person name="Bart R.S."/>
            <person name="Setter T.L."/>
            <person name="Gleadow R.M."/>
            <person name="Kulakow P."/>
            <person name="Ferguson M.E."/>
            <person name="Rounsley S."/>
            <person name="Rokhsar D.S."/>
        </authorList>
    </citation>
    <scope>NUCLEOTIDE SEQUENCE [LARGE SCALE GENOMIC DNA]</scope>
    <source>
        <strain evidence="2">cv. AM560-2</strain>
    </source>
</reference>
<gene>
    <name evidence="1" type="ORF">MANES_03G083242v8</name>
</gene>
<name>A0ACB7HY76_MANES</name>
<dbReference type="EMBL" id="CM004389">
    <property type="protein sequence ID" value="KAG8657607.1"/>
    <property type="molecule type" value="Genomic_DNA"/>
</dbReference>
<keyword evidence="2" id="KW-1185">Reference proteome</keyword>
<proteinExistence type="predicted"/>
<comment type="caution">
    <text evidence="1">The sequence shown here is derived from an EMBL/GenBank/DDBJ whole genome shotgun (WGS) entry which is preliminary data.</text>
</comment>